<evidence type="ECO:0000256" key="2">
    <source>
        <dbReference type="ARBA" id="ARBA00022840"/>
    </source>
</evidence>
<keyword evidence="3" id="KW-0131">Cell cycle</keyword>
<name>A0ABX1EWR6_9PROT</name>
<organism evidence="3 4">
    <name type="scientific">Falsiroseomonas frigidaquae</name>
    <dbReference type="NCBI Taxonomy" id="487318"/>
    <lineage>
        <taxon>Bacteria</taxon>
        <taxon>Pseudomonadati</taxon>
        <taxon>Pseudomonadota</taxon>
        <taxon>Alphaproteobacteria</taxon>
        <taxon>Acetobacterales</taxon>
        <taxon>Roseomonadaceae</taxon>
        <taxon>Falsiroseomonas</taxon>
    </lineage>
</organism>
<gene>
    <name evidence="3" type="ORF">HB662_07000</name>
</gene>
<evidence type="ECO:0000313" key="4">
    <source>
        <dbReference type="Proteomes" id="UP000765160"/>
    </source>
</evidence>
<dbReference type="EMBL" id="JAAVTX010000002">
    <property type="protein sequence ID" value="NKE44518.1"/>
    <property type="molecule type" value="Genomic_DNA"/>
</dbReference>
<accession>A0ABX1EWR6</accession>
<dbReference type="Gene3D" id="3.40.50.300">
    <property type="entry name" value="P-loop containing nucleotide triphosphate hydrolases"/>
    <property type="match status" value="1"/>
</dbReference>
<dbReference type="SUPFAM" id="SSF52540">
    <property type="entry name" value="P-loop containing nucleoside triphosphate hydrolases"/>
    <property type="match status" value="1"/>
</dbReference>
<keyword evidence="2" id="KW-0067">ATP-binding</keyword>
<dbReference type="GO" id="GO:0051301">
    <property type="term" value="P:cell division"/>
    <property type="evidence" value="ECO:0007669"/>
    <property type="project" value="UniProtKB-KW"/>
</dbReference>
<evidence type="ECO:0000313" key="3">
    <source>
        <dbReference type="EMBL" id="NKE44518.1"/>
    </source>
</evidence>
<dbReference type="PANTHER" id="PTHR12169:SF6">
    <property type="entry name" value="AFG1-LIKE ATPASE"/>
    <property type="match status" value="1"/>
</dbReference>
<comment type="caution">
    <text evidence="3">The sequence shown here is derived from an EMBL/GenBank/DDBJ whole genome shotgun (WGS) entry which is preliminary data.</text>
</comment>
<dbReference type="Pfam" id="PF03969">
    <property type="entry name" value="AFG1_ATPase"/>
    <property type="match status" value="1"/>
</dbReference>
<dbReference type="InterPro" id="IPR005654">
    <property type="entry name" value="ATPase_AFG1-like"/>
</dbReference>
<protein>
    <submittedName>
        <fullName evidence="3">Cell division protein ZapE</fullName>
    </submittedName>
</protein>
<dbReference type="NCBIfam" id="NF040713">
    <property type="entry name" value="ZapE"/>
    <property type="match status" value="1"/>
</dbReference>
<proteinExistence type="predicted"/>
<evidence type="ECO:0000256" key="1">
    <source>
        <dbReference type="ARBA" id="ARBA00022741"/>
    </source>
</evidence>
<dbReference type="Proteomes" id="UP000765160">
    <property type="component" value="Unassembled WGS sequence"/>
</dbReference>
<reference evidence="3 4" key="1">
    <citation type="submission" date="2020-03" db="EMBL/GenBank/DDBJ databases">
        <title>Roseomonas selenitidurans sp. nov. isolated from soil.</title>
        <authorList>
            <person name="Liu H."/>
        </authorList>
    </citation>
    <scope>NUCLEOTIDE SEQUENCE [LARGE SCALE GENOMIC DNA]</scope>
    <source>
        <strain evidence="3 4">JCM 15073</strain>
    </source>
</reference>
<sequence>MNDRPHLASGGSGGGPLPTYRARLAEGALTADPAQARAVEVLQDLWRRTRGYDPHPEEPEKGGFFARFTRRKAVAAEEAPAGTPMGLYLVGEVGRGKSMLMDLFFETAEVTRKRRIHFHQFMQDVHRRIHAWKKQHGDTADPIPPLADAITAEAALLCFDEFQVHDIADAMILGRLFQALFARGTVVVATSNTAPADLFKGRPGRDAFLPFIGLISRRLEVLTLEAARDYRRDRIRALPTWHVPADERATRALDAAFEELTGEKHGKPTRLTLLGRSLAVPQAARGVARFDFESLCGQPLGPADYLAIATHFHTLVLDGVPRLNPENFDRARRFITLVDALYEHRVKLLASAQAVPDRLHEEGHNAAMFARTASRLNEMQSQDWLGLAHLT</sequence>
<dbReference type="InterPro" id="IPR027417">
    <property type="entry name" value="P-loop_NTPase"/>
</dbReference>
<keyword evidence="3" id="KW-0132">Cell division</keyword>
<dbReference type="PANTHER" id="PTHR12169">
    <property type="entry name" value="ATPASE N2B"/>
    <property type="match status" value="1"/>
</dbReference>
<dbReference type="RefSeq" id="WP_168048582.1">
    <property type="nucleotide sequence ID" value="NZ_JAATJR010000002.1"/>
</dbReference>
<keyword evidence="1" id="KW-0547">Nucleotide-binding</keyword>
<keyword evidence="4" id="KW-1185">Reference proteome</keyword>